<dbReference type="RefSeq" id="WP_377815809.1">
    <property type="nucleotide sequence ID" value="NZ_JBHRSJ010000034.1"/>
</dbReference>
<evidence type="ECO:0000313" key="2">
    <source>
        <dbReference type="EMBL" id="MFC2973885.1"/>
    </source>
</evidence>
<proteinExistence type="predicted"/>
<evidence type="ECO:0000313" key="3">
    <source>
        <dbReference type="Proteomes" id="UP001595457"/>
    </source>
</evidence>
<organism evidence="2 3">
    <name type="scientific">Azotobacter bryophylli</name>
    <dbReference type="NCBI Taxonomy" id="1986537"/>
    <lineage>
        <taxon>Bacteria</taxon>
        <taxon>Pseudomonadati</taxon>
        <taxon>Pseudomonadota</taxon>
        <taxon>Gammaproteobacteria</taxon>
        <taxon>Pseudomonadales</taxon>
        <taxon>Pseudomonadaceae</taxon>
        <taxon>Azotobacter</taxon>
    </lineage>
</organism>
<comment type="caution">
    <text evidence="2">The sequence shown here is derived from an EMBL/GenBank/DDBJ whole genome shotgun (WGS) entry which is preliminary data.</text>
</comment>
<accession>A0ABV7AYL3</accession>
<dbReference type="Proteomes" id="UP001595457">
    <property type="component" value="Unassembled WGS sequence"/>
</dbReference>
<feature type="region of interest" description="Disordered" evidence="1">
    <location>
        <begin position="226"/>
        <end position="284"/>
    </location>
</feature>
<dbReference type="NCBIfam" id="NF040582">
    <property type="entry name" value="STY4528_fam"/>
    <property type="match status" value="1"/>
</dbReference>
<dbReference type="InterPro" id="IPR047749">
    <property type="entry name" value="STY4528-like"/>
</dbReference>
<protein>
    <submittedName>
        <fullName evidence="2">STY4528 family pathogenicity island replication protein</fullName>
    </submittedName>
</protein>
<gene>
    <name evidence="2" type="ORF">ACFOJE_16920</name>
</gene>
<dbReference type="EMBL" id="JBHRSJ010000034">
    <property type="protein sequence ID" value="MFC2973885.1"/>
    <property type="molecule type" value="Genomic_DNA"/>
</dbReference>
<feature type="region of interest" description="Disordered" evidence="1">
    <location>
        <begin position="366"/>
        <end position="447"/>
    </location>
</feature>
<feature type="compositionally biased region" description="Polar residues" evidence="1">
    <location>
        <begin position="409"/>
        <end position="418"/>
    </location>
</feature>
<keyword evidence="3" id="KW-1185">Reference proteome</keyword>
<sequence>MTPRRKRFTAPLEGVINQAAGMLHNHLQQQQARKAAGLSMPAEDMAGIVFSGNPHETVPRRLLLDDRLSPLERNLWQVFRLLINADGVTAFPTYEQLRPYLGNTPGKPASRETVAKALTVLRLTRWLSLGRHVRDAASGQMQGNVYILHDEPVSCTEAMEIDQDYMALVGQSLEHSNKAVRQVAGRALTDLANDPDLGERLPTRLEVLEQRLSLTEFGIRTQVAVVPEEPSSDSELSKNEGIENFAAPSSESELRRNPGLPDRVRNPNSSSTYTNTDTSVCKSSVPRPRLLEELTLPATFHRLDEEQQRTALVMLAKVDAELRQPLLNQWHHRCSTGAVRTPFGYLLSCVQKAVSGEFNAHWQVPKDQPAQATSAPVAPSAPQPPQPDRPQTPKALPPAITVNPPRTSPSPETATTARSALAGMKSAILRGRGLGDASGITPQGEPG</sequence>
<feature type="compositionally biased region" description="Low complexity" evidence="1">
    <location>
        <begin position="368"/>
        <end position="378"/>
    </location>
</feature>
<reference evidence="3" key="1">
    <citation type="journal article" date="2019" name="Int. J. Syst. Evol. Microbiol.">
        <title>The Global Catalogue of Microorganisms (GCM) 10K type strain sequencing project: providing services to taxonomists for standard genome sequencing and annotation.</title>
        <authorList>
            <consortium name="The Broad Institute Genomics Platform"/>
            <consortium name="The Broad Institute Genome Sequencing Center for Infectious Disease"/>
            <person name="Wu L."/>
            <person name="Ma J."/>
        </authorList>
    </citation>
    <scope>NUCLEOTIDE SEQUENCE [LARGE SCALE GENOMIC DNA]</scope>
    <source>
        <strain evidence="3">KCTC 62195</strain>
    </source>
</reference>
<feature type="compositionally biased region" description="Pro residues" evidence="1">
    <location>
        <begin position="379"/>
        <end position="390"/>
    </location>
</feature>
<feature type="compositionally biased region" description="Low complexity" evidence="1">
    <location>
        <begin position="266"/>
        <end position="279"/>
    </location>
</feature>
<name>A0ABV7AYL3_9GAMM</name>
<evidence type="ECO:0000256" key="1">
    <source>
        <dbReference type="SAM" id="MobiDB-lite"/>
    </source>
</evidence>